<sequence length="246" mass="27662">MCGECEACRRPEDCGQCDFCRDMKKFGGPNKIRQKCRLRQCQLRARELCAGAFDEHGLPWLSDPEDAPFLDPVLRKRAVKVKHVKRREKKSDKKVRGHWGALGATGNRWGALGRLWEPQGGHWEGSGSHREATGKALGATGNYWEHQEGSRVGQKCPKFCPGNTKSHQDISKVSQIRLWEQQIVPESTQSAPNLGLGLTNPTGIDPKCLKLCSRNPDSLGIAPKCSKFCCRVPKFWNYHKMHQDLS</sequence>
<keyword evidence="2 4" id="KW-0863">Zinc-finger</keyword>
<dbReference type="Pfam" id="PF02008">
    <property type="entry name" value="zf-CXXC"/>
    <property type="match status" value="1"/>
</dbReference>
<reference evidence="7" key="1">
    <citation type="journal article" date="2013" name="Nat. Genet.">
        <title>The duck genome and transcriptome provide insight into an avian influenza virus reservoir species.</title>
        <authorList>
            <person name="Huang Y."/>
            <person name="Li Y."/>
            <person name="Burt D.W."/>
            <person name="Chen H."/>
            <person name="Zhang Y."/>
            <person name="Qian W."/>
            <person name="Kim H."/>
            <person name="Gan S."/>
            <person name="Zhao Y."/>
            <person name="Li J."/>
            <person name="Yi K."/>
            <person name="Feng H."/>
            <person name="Zhu P."/>
            <person name="Li B."/>
            <person name="Liu Q."/>
            <person name="Fairley S."/>
            <person name="Magor K.E."/>
            <person name="Du Z."/>
            <person name="Hu X."/>
            <person name="Goodman L."/>
            <person name="Tafer H."/>
            <person name="Vignal A."/>
            <person name="Lee T."/>
            <person name="Kim K.W."/>
            <person name="Sheng Z."/>
            <person name="An Y."/>
            <person name="Searle S."/>
            <person name="Herrero J."/>
            <person name="Groenen M.A."/>
            <person name="Crooijmans R.P."/>
            <person name="Faraut T."/>
            <person name="Cai Q."/>
            <person name="Webster R.G."/>
            <person name="Aldridge J.R."/>
            <person name="Warren W.C."/>
            <person name="Bartschat S."/>
            <person name="Kehr S."/>
            <person name="Marz M."/>
            <person name="Stadler P.F."/>
            <person name="Smith J."/>
            <person name="Kraus R.H."/>
            <person name="Zhao Y."/>
            <person name="Ren L."/>
            <person name="Fei J."/>
            <person name="Morisson M."/>
            <person name="Kaiser P."/>
            <person name="Griffin D.K."/>
            <person name="Rao M."/>
            <person name="Pitel F."/>
            <person name="Wang J."/>
            <person name="Li N."/>
        </authorList>
    </citation>
    <scope>NUCLEOTIDE SEQUENCE [LARGE SCALE GENOMIC DNA]</scope>
</reference>
<name>R0KX38_ANAPL</name>
<evidence type="ECO:0000256" key="4">
    <source>
        <dbReference type="PROSITE-ProRule" id="PRU00509"/>
    </source>
</evidence>
<protein>
    <submittedName>
        <fullName evidence="6">CpG-binding protein</fullName>
    </submittedName>
</protein>
<keyword evidence="7" id="KW-1185">Reference proteome</keyword>
<feature type="domain" description="CXXC-type" evidence="5">
    <location>
        <begin position="1"/>
        <end position="42"/>
    </location>
</feature>
<evidence type="ECO:0000313" key="7">
    <source>
        <dbReference type="Proteomes" id="UP000296049"/>
    </source>
</evidence>
<proteinExistence type="predicted"/>
<dbReference type="GO" id="GO:0008270">
    <property type="term" value="F:zinc ion binding"/>
    <property type="evidence" value="ECO:0007669"/>
    <property type="project" value="UniProtKB-KW"/>
</dbReference>
<evidence type="ECO:0000256" key="3">
    <source>
        <dbReference type="ARBA" id="ARBA00022833"/>
    </source>
</evidence>
<evidence type="ECO:0000256" key="1">
    <source>
        <dbReference type="ARBA" id="ARBA00022723"/>
    </source>
</evidence>
<gene>
    <name evidence="6" type="ORF">Anapl_19024</name>
</gene>
<keyword evidence="1" id="KW-0479">Metal-binding</keyword>
<evidence type="ECO:0000313" key="6">
    <source>
        <dbReference type="EMBL" id="EOA93734.1"/>
    </source>
</evidence>
<organism evidence="6 7">
    <name type="scientific">Anas platyrhynchos</name>
    <name type="common">Mallard</name>
    <name type="synonym">Anas boschas</name>
    <dbReference type="NCBI Taxonomy" id="8839"/>
    <lineage>
        <taxon>Eukaryota</taxon>
        <taxon>Metazoa</taxon>
        <taxon>Chordata</taxon>
        <taxon>Craniata</taxon>
        <taxon>Vertebrata</taxon>
        <taxon>Euteleostomi</taxon>
        <taxon>Archelosauria</taxon>
        <taxon>Archosauria</taxon>
        <taxon>Dinosauria</taxon>
        <taxon>Saurischia</taxon>
        <taxon>Theropoda</taxon>
        <taxon>Coelurosauria</taxon>
        <taxon>Aves</taxon>
        <taxon>Neognathae</taxon>
        <taxon>Galloanserae</taxon>
        <taxon>Anseriformes</taxon>
        <taxon>Anatidae</taxon>
        <taxon>Anatinae</taxon>
        <taxon>Anas</taxon>
    </lineage>
</organism>
<evidence type="ECO:0000259" key="5">
    <source>
        <dbReference type="PROSITE" id="PS51058"/>
    </source>
</evidence>
<dbReference type="GO" id="GO:0003677">
    <property type="term" value="F:DNA binding"/>
    <property type="evidence" value="ECO:0007669"/>
    <property type="project" value="InterPro"/>
</dbReference>
<keyword evidence="3" id="KW-0862">Zinc</keyword>
<dbReference type="AlphaFoldDB" id="R0KX38"/>
<accession>R0KX38</accession>
<dbReference type="Proteomes" id="UP000296049">
    <property type="component" value="Unassembled WGS sequence"/>
</dbReference>
<dbReference type="InterPro" id="IPR002857">
    <property type="entry name" value="Znf_CXXC"/>
</dbReference>
<dbReference type="PROSITE" id="PS51058">
    <property type="entry name" value="ZF_CXXC"/>
    <property type="match status" value="1"/>
</dbReference>
<dbReference type="EMBL" id="KB745618">
    <property type="protein sequence ID" value="EOA93734.1"/>
    <property type="molecule type" value="Genomic_DNA"/>
</dbReference>
<evidence type="ECO:0000256" key="2">
    <source>
        <dbReference type="ARBA" id="ARBA00022771"/>
    </source>
</evidence>